<dbReference type="Proteomes" id="UP000034877">
    <property type="component" value="Unassembled WGS sequence"/>
</dbReference>
<evidence type="ECO:0000313" key="2">
    <source>
        <dbReference type="Proteomes" id="UP000034877"/>
    </source>
</evidence>
<organism evidence="1 2">
    <name type="scientific">Candidatus Amesbacteria bacterium GW2011_GWC1_48_10</name>
    <dbReference type="NCBI Taxonomy" id="1618365"/>
    <lineage>
        <taxon>Bacteria</taxon>
        <taxon>Candidatus Amesiibacteriota</taxon>
    </lineage>
</organism>
<dbReference type="AlphaFoldDB" id="A0A0G1UGJ0"/>
<protein>
    <submittedName>
        <fullName evidence="1">Uncharacterized protein</fullName>
    </submittedName>
</protein>
<sequence>MANNKEEARKFYQHVMEGNNDFAQGIISKVNEACGNLIGTDPVRVILTNEEGKWLVNNPGGTLRIYVRALTGTREVFEWYGIQSVLHIEDPEHLCEQCRDLSRLV</sequence>
<accession>A0A0G1UGJ0</accession>
<evidence type="ECO:0000313" key="1">
    <source>
        <dbReference type="EMBL" id="KKU93241.1"/>
    </source>
</evidence>
<gene>
    <name evidence="1" type="ORF">UY22_C0020G0002</name>
</gene>
<dbReference type="EMBL" id="LCPE01000020">
    <property type="protein sequence ID" value="KKU93241.1"/>
    <property type="molecule type" value="Genomic_DNA"/>
</dbReference>
<reference evidence="1 2" key="1">
    <citation type="journal article" date="2015" name="Nature">
        <title>rRNA introns, odd ribosomes, and small enigmatic genomes across a large radiation of phyla.</title>
        <authorList>
            <person name="Brown C.T."/>
            <person name="Hug L.A."/>
            <person name="Thomas B.C."/>
            <person name="Sharon I."/>
            <person name="Castelle C.J."/>
            <person name="Singh A."/>
            <person name="Wilkins M.J."/>
            <person name="Williams K.H."/>
            <person name="Banfield J.F."/>
        </authorList>
    </citation>
    <scope>NUCLEOTIDE SEQUENCE [LARGE SCALE GENOMIC DNA]</scope>
</reference>
<comment type="caution">
    <text evidence="1">The sequence shown here is derived from an EMBL/GenBank/DDBJ whole genome shotgun (WGS) entry which is preliminary data.</text>
</comment>
<name>A0A0G1UGJ0_9BACT</name>
<proteinExistence type="predicted"/>